<feature type="region of interest" description="Disordered" evidence="1">
    <location>
        <begin position="112"/>
        <end position="133"/>
    </location>
</feature>
<feature type="compositionally biased region" description="Polar residues" evidence="1">
    <location>
        <begin position="166"/>
        <end position="183"/>
    </location>
</feature>
<accession>A0A8J4TG00</accession>
<organism evidence="3 4">
    <name type="scientific">Paragonimus heterotremus</name>
    <dbReference type="NCBI Taxonomy" id="100268"/>
    <lineage>
        <taxon>Eukaryota</taxon>
        <taxon>Metazoa</taxon>
        <taxon>Spiralia</taxon>
        <taxon>Lophotrochozoa</taxon>
        <taxon>Platyhelminthes</taxon>
        <taxon>Trematoda</taxon>
        <taxon>Digenea</taxon>
        <taxon>Plagiorchiida</taxon>
        <taxon>Troglotremata</taxon>
        <taxon>Troglotrematidae</taxon>
        <taxon>Paragonimus</taxon>
    </lineage>
</organism>
<dbReference type="CDD" id="cd00136">
    <property type="entry name" value="PDZ_canonical"/>
    <property type="match status" value="1"/>
</dbReference>
<sequence>DGRLRVGDELLEVNGVSLINASAPLALLRSLLRQLTSATKLESKTGGIHCSDEKNKDHAPVVELLVARQIRHRRSASGHTLASNSELWAEASSISTVMTTTTCLTAQPVRRYLDSEQSSSTGSPSLEKVDMTENNGSGHALRIAADVHSPRSVEDGESDFVDRMTTMKSGRPSDTSQRAQRGSSAAGVGQTAEVNHHHNQPQQPPPTPDRLHQVHQPPQREHQFSNTTLSKSQARKT</sequence>
<protein>
    <recommendedName>
        <fullName evidence="2">PDZ domain-containing protein</fullName>
    </recommendedName>
</protein>
<evidence type="ECO:0000313" key="4">
    <source>
        <dbReference type="Proteomes" id="UP000748531"/>
    </source>
</evidence>
<dbReference type="OrthoDB" id="6266160at2759"/>
<dbReference type="PROSITE" id="PS50106">
    <property type="entry name" value="PDZ"/>
    <property type="match status" value="1"/>
</dbReference>
<dbReference type="EMBL" id="LUCH01000877">
    <property type="protein sequence ID" value="KAF5404119.1"/>
    <property type="molecule type" value="Genomic_DNA"/>
</dbReference>
<feature type="domain" description="PDZ" evidence="2">
    <location>
        <begin position="1"/>
        <end position="22"/>
    </location>
</feature>
<dbReference type="InterPro" id="IPR036034">
    <property type="entry name" value="PDZ_sf"/>
</dbReference>
<gene>
    <name evidence="3" type="ORF">PHET_02505</name>
</gene>
<dbReference type="AlphaFoldDB" id="A0A8J4TG00"/>
<feature type="non-terminal residue" evidence="3">
    <location>
        <position position="1"/>
    </location>
</feature>
<feature type="region of interest" description="Disordered" evidence="1">
    <location>
        <begin position="164"/>
        <end position="237"/>
    </location>
</feature>
<name>A0A8J4TG00_9TREM</name>
<proteinExistence type="predicted"/>
<reference evidence="3" key="1">
    <citation type="submission" date="2019-05" db="EMBL/GenBank/DDBJ databases">
        <title>Annotation for the trematode Paragonimus heterotremus.</title>
        <authorList>
            <person name="Choi Y.-J."/>
        </authorList>
    </citation>
    <scope>NUCLEOTIDE SEQUENCE</scope>
    <source>
        <strain evidence="3">LC</strain>
    </source>
</reference>
<dbReference type="Proteomes" id="UP000748531">
    <property type="component" value="Unassembled WGS sequence"/>
</dbReference>
<comment type="caution">
    <text evidence="3">The sequence shown here is derived from an EMBL/GenBank/DDBJ whole genome shotgun (WGS) entry which is preliminary data.</text>
</comment>
<evidence type="ECO:0000256" key="1">
    <source>
        <dbReference type="SAM" id="MobiDB-lite"/>
    </source>
</evidence>
<evidence type="ECO:0000313" key="3">
    <source>
        <dbReference type="EMBL" id="KAF5404119.1"/>
    </source>
</evidence>
<dbReference type="InterPro" id="IPR001478">
    <property type="entry name" value="PDZ"/>
</dbReference>
<dbReference type="Gene3D" id="2.30.42.10">
    <property type="match status" value="1"/>
</dbReference>
<feature type="compositionally biased region" description="Polar residues" evidence="1">
    <location>
        <begin position="224"/>
        <end position="237"/>
    </location>
</feature>
<feature type="compositionally biased region" description="Polar residues" evidence="1">
    <location>
        <begin position="115"/>
        <end position="124"/>
    </location>
</feature>
<dbReference type="SUPFAM" id="SSF50156">
    <property type="entry name" value="PDZ domain-like"/>
    <property type="match status" value="1"/>
</dbReference>
<evidence type="ECO:0000259" key="2">
    <source>
        <dbReference type="PROSITE" id="PS50106"/>
    </source>
</evidence>
<keyword evidence="4" id="KW-1185">Reference proteome</keyword>